<evidence type="ECO:0000313" key="2">
    <source>
        <dbReference type="EMBL" id="MFC5391403.1"/>
    </source>
</evidence>
<feature type="region of interest" description="Disordered" evidence="1">
    <location>
        <begin position="130"/>
        <end position="154"/>
    </location>
</feature>
<evidence type="ECO:0000313" key="3">
    <source>
        <dbReference type="Proteomes" id="UP001596104"/>
    </source>
</evidence>
<comment type="caution">
    <text evidence="2">The sequence shown here is derived from an EMBL/GenBank/DDBJ whole genome shotgun (WGS) entry which is preliminary data.</text>
</comment>
<reference evidence="3" key="1">
    <citation type="journal article" date="2019" name="Int. J. Syst. Evol. Microbiol.">
        <title>The Global Catalogue of Microorganisms (GCM) 10K type strain sequencing project: providing services to taxonomists for standard genome sequencing and annotation.</title>
        <authorList>
            <consortium name="The Broad Institute Genomics Platform"/>
            <consortium name="The Broad Institute Genome Sequencing Center for Infectious Disease"/>
            <person name="Wu L."/>
            <person name="Ma J."/>
        </authorList>
    </citation>
    <scope>NUCLEOTIDE SEQUENCE [LARGE SCALE GENOMIC DNA]</scope>
    <source>
        <strain evidence="3">CGMCC 1.16326</strain>
    </source>
</reference>
<proteinExistence type="predicted"/>
<dbReference type="RefSeq" id="WP_377006255.1">
    <property type="nucleotide sequence ID" value="NZ_JBHSLV010000005.1"/>
</dbReference>
<dbReference type="EMBL" id="JBHSLV010000005">
    <property type="protein sequence ID" value="MFC5391403.1"/>
    <property type="molecule type" value="Genomic_DNA"/>
</dbReference>
<dbReference type="Proteomes" id="UP001596104">
    <property type="component" value="Unassembled WGS sequence"/>
</dbReference>
<evidence type="ECO:0000256" key="1">
    <source>
        <dbReference type="SAM" id="MobiDB-lite"/>
    </source>
</evidence>
<accession>A0ABW0H2J1</accession>
<keyword evidence="3" id="KW-1185">Reference proteome</keyword>
<sequence>MQNEVSSAEPVADSTEVGSAIIEILRERGAVDRPLRLAALGQRLSAQFGQPLRNIIGDRKLSDFIRFSVGRMVSFEGEGGSLAVRLEKDAGLQERPLRFDPTFWAAFSKPVRSGCYRALHIHRPFRFSDNEEAPTNSEELHSIDSDLIPPADLNKPERDAAIRKSIDTWCKNNGLIPSNFLVKPRADTSYGNHARARSSEEEARFTNHPGASALISLARAVPESERSKHSLTLDLIYTLLNR</sequence>
<gene>
    <name evidence="2" type="ORF">ACFPPC_01980</name>
</gene>
<protein>
    <submittedName>
        <fullName evidence="2">Uncharacterized protein</fullName>
    </submittedName>
</protein>
<organism evidence="2 3">
    <name type="scientific">Bosea vestrisii</name>
    <dbReference type="NCBI Taxonomy" id="151416"/>
    <lineage>
        <taxon>Bacteria</taxon>
        <taxon>Pseudomonadati</taxon>
        <taxon>Pseudomonadota</taxon>
        <taxon>Alphaproteobacteria</taxon>
        <taxon>Hyphomicrobiales</taxon>
        <taxon>Boseaceae</taxon>
        <taxon>Bosea</taxon>
    </lineage>
</organism>
<name>A0ABW0H2J1_9HYPH</name>